<keyword evidence="2" id="KW-1185">Reference proteome</keyword>
<comment type="caution">
    <text evidence="1">The sequence shown here is derived from an EMBL/GenBank/DDBJ whole genome shotgun (WGS) entry which is preliminary data.</text>
</comment>
<dbReference type="Proteomes" id="UP001172681">
    <property type="component" value="Unassembled WGS sequence"/>
</dbReference>
<gene>
    <name evidence="1" type="ORF">H2204_004294</name>
</gene>
<name>A0AA39D0U6_9EURO</name>
<protein>
    <submittedName>
        <fullName evidence="1">Uncharacterized protein</fullName>
    </submittedName>
</protein>
<accession>A0AA39D0U6</accession>
<organism evidence="1 2">
    <name type="scientific">Knufia peltigerae</name>
    <dbReference type="NCBI Taxonomy" id="1002370"/>
    <lineage>
        <taxon>Eukaryota</taxon>
        <taxon>Fungi</taxon>
        <taxon>Dikarya</taxon>
        <taxon>Ascomycota</taxon>
        <taxon>Pezizomycotina</taxon>
        <taxon>Eurotiomycetes</taxon>
        <taxon>Chaetothyriomycetidae</taxon>
        <taxon>Chaetothyriales</taxon>
        <taxon>Trichomeriaceae</taxon>
        <taxon>Knufia</taxon>
    </lineage>
</organism>
<reference evidence="1" key="1">
    <citation type="submission" date="2022-10" db="EMBL/GenBank/DDBJ databases">
        <title>Culturing micro-colonial fungi from biological soil crusts in the Mojave desert and describing Neophaeococcomyces mojavensis, and introducing the new genera and species Taxawa tesnikishii.</title>
        <authorList>
            <person name="Kurbessoian T."/>
            <person name="Stajich J.E."/>
        </authorList>
    </citation>
    <scope>NUCLEOTIDE SEQUENCE</scope>
    <source>
        <strain evidence="1">TK_35</strain>
    </source>
</reference>
<proteinExistence type="predicted"/>
<dbReference type="EMBL" id="JAPDRN010000021">
    <property type="protein sequence ID" value="KAJ9638524.1"/>
    <property type="molecule type" value="Genomic_DNA"/>
</dbReference>
<evidence type="ECO:0000313" key="2">
    <source>
        <dbReference type="Proteomes" id="UP001172681"/>
    </source>
</evidence>
<dbReference type="AlphaFoldDB" id="A0AA39D0U6"/>
<sequence>MATTVCCSAKRRQYPSNGDCKWNRRMQQATLPHAIELDTSRLCFLVQSTLPILMVAKTMMELLAVYHKFHDDLSAQVGDHVLEGAGSYDHWSKFKDSPDTDPARLCFFQILNFIFPVVDSRGPIQHALGSL</sequence>
<evidence type="ECO:0000313" key="1">
    <source>
        <dbReference type="EMBL" id="KAJ9638524.1"/>
    </source>
</evidence>